<evidence type="ECO:0000256" key="5">
    <source>
        <dbReference type="ARBA" id="ARBA00022764"/>
    </source>
</evidence>
<dbReference type="EMBL" id="MLCO01000016">
    <property type="protein sequence ID" value="ONG58693.1"/>
    <property type="molecule type" value="Genomic_DNA"/>
</dbReference>
<feature type="domain" description="AlgX/AlgJ SGNH hydrolase-like" evidence="7">
    <location>
        <begin position="32"/>
        <end position="294"/>
    </location>
</feature>
<keyword evidence="4" id="KW-0732">Signal</keyword>
<dbReference type="Pfam" id="PF16822">
    <property type="entry name" value="ALGX"/>
    <property type="match status" value="1"/>
</dbReference>
<evidence type="ECO:0000256" key="4">
    <source>
        <dbReference type="ARBA" id="ARBA00022729"/>
    </source>
</evidence>
<keyword evidence="5" id="KW-0574">Periplasm</keyword>
<dbReference type="Proteomes" id="UP000188879">
    <property type="component" value="Unassembled WGS sequence"/>
</dbReference>
<comment type="subcellular location">
    <subcellularLocation>
        <location evidence="1">Periplasm</location>
    </subcellularLocation>
</comment>
<dbReference type="AlphaFoldDB" id="A0A1V2H888"/>
<comment type="caution">
    <text evidence="8">The sequence shown here is derived from an EMBL/GenBank/DDBJ whole genome shotgun (WGS) entry which is preliminary data.</text>
</comment>
<evidence type="ECO:0000256" key="6">
    <source>
        <dbReference type="ARBA" id="ARBA00022841"/>
    </source>
</evidence>
<evidence type="ECO:0000256" key="2">
    <source>
        <dbReference type="ARBA" id="ARBA00005182"/>
    </source>
</evidence>
<evidence type="ECO:0000256" key="3">
    <source>
        <dbReference type="ARBA" id="ARBA00022679"/>
    </source>
</evidence>
<reference evidence="8 9" key="1">
    <citation type="submission" date="2016-10" db="EMBL/GenBank/DDBJ databases">
        <title>Draft Genome sequence of Roseomonas sp. strain M3.</title>
        <authorList>
            <person name="Subhash Y."/>
            <person name="Lee S."/>
        </authorList>
    </citation>
    <scope>NUCLEOTIDE SEQUENCE [LARGE SCALE GENOMIC DNA]</scope>
    <source>
        <strain evidence="8 9">M3</strain>
    </source>
</reference>
<gene>
    <name evidence="8" type="ORF">BKE38_02635</name>
</gene>
<name>A0A1V2H888_9PROT</name>
<evidence type="ECO:0000256" key="1">
    <source>
        <dbReference type="ARBA" id="ARBA00004418"/>
    </source>
</evidence>
<protein>
    <recommendedName>
        <fullName evidence="7">AlgX/AlgJ SGNH hydrolase-like domain-containing protein</fullName>
    </recommendedName>
</protein>
<dbReference type="GO" id="GO:0042597">
    <property type="term" value="C:periplasmic space"/>
    <property type="evidence" value="ECO:0007669"/>
    <property type="project" value="UniProtKB-SubCell"/>
</dbReference>
<evidence type="ECO:0000259" key="7">
    <source>
        <dbReference type="Pfam" id="PF16822"/>
    </source>
</evidence>
<keyword evidence="6" id="KW-0016">Alginate biosynthesis</keyword>
<dbReference type="RefSeq" id="WP_076955824.1">
    <property type="nucleotide sequence ID" value="NZ_MLCO01000016.1"/>
</dbReference>
<dbReference type="PROSITE" id="PS51318">
    <property type="entry name" value="TAT"/>
    <property type="match status" value="1"/>
</dbReference>
<organism evidence="8 9">
    <name type="scientific">Teichococcus deserti</name>
    <dbReference type="NCBI Taxonomy" id="1817963"/>
    <lineage>
        <taxon>Bacteria</taxon>
        <taxon>Pseudomonadati</taxon>
        <taxon>Pseudomonadota</taxon>
        <taxon>Alphaproteobacteria</taxon>
        <taxon>Acetobacterales</taxon>
        <taxon>Roseomonadaceae</taxon>
        <taxon>Roseomonas</taxon>
    </lineage>
</organism>
<comment type="pathway">
    <text evidence="2">Glycan biosynthesis; alginate biosynthesis.</text>
</comment>
<evidence type="ECO:0000313" key="9">
    <source>
        <dbReference type="Proteomes" id="UP000188879"/>
    </source>
</evidence>
<dbReference type="InterPro" id="IPR031811">
    <property type="entry name" value="ALGX/ALGJ_SGNH-like"/>
</dbReference>
<dbReference type="UniPathway" id="UPA00286"/>
<proteinExistence type="predicted"/>
<keyword evidence="3" id="KW-0808">Transferase</keyword>
<evidence type="ECO:0000313" key="8">
    <source>
        <dbReference type="EMBL" id="ONG58693.1"/>
    </source>
</evidence>
<keyword evidence="9" id="KW-1185">Reference proteome</keyword>
<dbReference type="GO" id="GO:0016740">
    <property type="term" value="F:transferase activity"/>
    <property type="evidence" value="ECO:0007669"/>
    <property type="project" value="UniProtKB-KW"/>
</dbReference>
<dbReference type="InterPro" id="IPR006311">
    <property type="entry name" value="TAT_signal"/>
</dbReference>
<accession>A0A1V2H888</accession>
<sequence length="329" mass="36035">MVGRRGMLQLGAAGLAGLAAPGIARAQDNLLLRGRDGWLFPKWDLSRQTPPEARRRILQVLGETRRIFAAGGVDLNILLIPSRTRIYRDMIPPGTAFPADFQGRYAAGQKGLQDAGFTIANLAEAFPAQRQRQPDQPLFFKTDTHWTPGGCAIAAHAMAMQLARNPALSPQTGQVRSAVTYREDEHAGDLRNLLPAADKRNFQDPHFWQPVITPQVTAASGGASLLDEPRADVAAVGSSFFHQRYGLAAMIGYHLNRSVALAWNVHQIGPYKTMLDYVGSSGFQQGRPKAIVWGCHELDFESPPDRSATWGQNAMADDVFLNRMKQVVG</sequence>
<dbReference type="GO" id="GO:0042121">
    <property type="term" value="P:alginic acid biosynthetic process"/>
    <property type="evidence" value="ECO:0007669"/>
    <property type="project" value="UniProtKB-UniPathway"/>
</dbReference>